<evidence type="ECO:0000313" key="2">
    <source>
        <dbReference type="Proteomes" id="UP000023152"/>
    </source>
</evidence>
<keyword evidence="2" id="KW-1185">Reference proteome</keyword>
<gene>
    <name evidence="1" type="ORF">RFI_10540</name>
</gene>
<name>X6NLK1_RETFI</name>
<evidence type="ECO:0000313" key="1">
    <source>
        <dbReference type="EMBL" id="ETO26599.1"/>
    </source>
</evidence>
<sequence>MLQNKYQNQQQRLINELYASCVGCDIVGVKKVLQSSQFVRSPSEWILKISNFELSEISAKRNKDKTPNELALEYLHRLTKGKENALVGDFLTATISGCTKCSDVDQLAFRSKQLRNMKGIIELLQTYCNCELSREHTNYCSIEEIITAFEQSGGELNIVDLRLNHSSTKSKANTSLVTTLLCFENDIERSVCGLLRFGAIIDPLHRLVHNHTIIDDMFLDKFFQVWDNGVVDEFLFVDRYDGQKSKQNLFTKKKKKKKKSDAKLVAQFNRNKGLHFFV</sequence>
<comment type="caution">
    <text evidence="1">The sequence shown here is derived from an EMBL/GenBank/DDBJ whole genome shotgun (WGS) entry which is preliminary data.</text>
</comment>
<protein>
    <submittedName>
        <fullName evidence="1">Uncharacterized protein</fullName>
    </submittedName>
</protein>
<dbReference type="Proteomes" id="UP000023152">
    <property type="component" value="Unassembled WGS sequence"/>
</dbReference>
<proteinExistence type="predicted"/>
<reference evidence="1 2" key="1">
    <citation type="journal article" date="2013" name="Curr. Biol.">
        <title>The Genome of the Foraminiferan Reticulomyxa filosa.</title>
        <authorList>
            <person name="Glockner G."/>
            <person name="Hulsmann N."/>
            <person name="Schleicher M."/>
            <person name="Noegel A.A."/>
            <person name="Eichinger L."/>
            <person name="Gallinger C."/>
            <person name="Pawlowski J."/>
            <person name="Sierra R."/>
            <person name="Euteneuer U."/>
            <person name="Pillet L."/>
            <person name="Moustafa A."/>
            <person name="Platzer M."/>
            <person name="Groth M."/>
            <person name="Szafranski K."/>
            <person name="Schliwa M."/>
        </authorList>
    </citation>
    <scope>NUCLEOTIDE SEQUENCE [LARGE SCALE GENOMIC DNA]</scope>
</reference>
<accession>X6NLK1</accession>
<dbReference type="EMBL" id="ASPP01007751">
    <property type="protein sequence ID" value="ETO26599.1"/>
    <property type="molecule type" value="Genomic_DNA"/>
</dbReference>
<organism evidence="1 2">
    <name type="scientific">Reticulomyxa filosa</name>
    <dbReference type="NCBI Taxonomy" id="46433"/>
    <lineage>
        <taxon>Eukaryota</taxon>
        <taxon>Sar</taxon>
        <taxon>Rhizaria</taxon>
        <taxon>Retaria</taxon>
        <taxon>Foraminifera</taxon>
        <taxon>Monothalamids</taxon>
        <taxon>Reticulomyxidae</taxon>
        <taxon>Reticulomyxa</taxon>
    </lineage>
</organism>
<dbReference type="AlphaFoldDB" id="X6NLK1"/>